<accession>A0A1S1HQG7</accession>
<dbReference type="Proteomes" id="UP000179588">
    <property type="component" value="Unassembled WGS sequence"/>
</dbReference>
<organism evidence="1 2">
    <name type="scientific">Providencia stuartii</name>
    <dbReference type="NCBI Taxonomy" id="588"/>
    <lineage>
        <taxon>Bacteria</taxon>
        <taxon>Pseudomonadati</taxon>
        <taxon>Pseudomonadota</taxon>
        <taxon>Gammaproteobacteria</taxon>
        <taxon>Enterobacterales</taxon>
        <taxon>Morganellaceae</taxon>
        <taxon>Providencia</taxon>
    </lineage>
</organism>
<evidence type="ECO:0000313" key="2">
    <source>
        <dbReference type="Proteomes" id="UP000179588"/>
    </source>
</evidence>
<comment type="caution">
    <text evidence="1">The sequence shown here is derived from an EMBL/GenBank/DDBJ whole genome shotgun (WGS) entry which is preliminary data.</text>
</comment>
<evidence type="ECO:0000313" key="1">
    <source>
        <dbReference type="EMBL" id="OHT24328.1"/>
    </source>
</evidence>
<reference evidence="1 2" key="1">
    <citation type="submission" date="2016-03" db="EMBL/GenBank/DDBJ databases">
        <title>Genome sequence of Providencia stuartii strain, isolated from the salivary glands of larval Lucilia sericata.</title>
        <authorList>
            <person name="Yuan Y."/>
            <person name="Zhang Y."/>
            <person name="Fu S."/>
            <person name="Crippen T.L."/>
            <person name="Visi D."/>
            <person name="Benbow M.E."/>
            <person name="Allen M."/>
            <person name="Tomberlin J.K."/>
            <person name="Sze S.-H."/>
            <person name="Tarone A.M."/>
        </authorList>
    </citation>
    <scope>NUCLEOTIDE SEQUENCE [LARGE SCALE GENOMIC DNA]</scope>
    <source>
        <strain evidence="1 2">Crippen</strain>
    </source>
</reference>
<protein>
    <submittedName>
        <fullName evidence="1">Uncharacterized protein</fullName>
    </submittedName>
</protein>
<keyword evidence="2" id="KW-1185">Reference proteome</keyword>
<proteinExistence type="predicted"/>
<sequence>MIRAIIGAQSKRKIVVSGEAAGFQIQLGLPAVPGRFDSCDLPPLKFSAPPMKSIKSFKFNL</sequence>
<dbReference type="AlphaFoldDB" id="A0A1S1HQG7"/>
<name>A0A1S1HQG7_PROST</name>
<dbReference type="EMBL" id="LVIE01000156">
    <property type="protein sequence ID" value="OHT24328.1"/>
    <property type="molecule type" value="Genomic_DNA"/>
</dbReference>
<gene>
    <name evidence="1" type="ORF">A3Q29_18325</name>
</gene>